<evidence type="ECO:0000256" key="1">
    <source>
        <dbReference type="ARBA" id="ARBA00023118"/>
    </source>
</evidence>
<feature type="domain" description="CRISPR type III-associated protein" evidence="3">
    <location>
        <begin position="327"/>
        <end position="519"/>
    </location>
</feature>
<organism evidence="4 5">
    <name type="scientific">Thermogutta terrifontis</name>
    <dbReference type="NCBI Taxonomy" id="1331910"/>
    <lineage>
        <taxon>Bacteria</taxon>
        <taxon>Pseudomonadati</taxon>
        <taxon>Planctomycetota</taxon>
        <taxon>Planctomycetia</taxon>
        <taxon>Pirellulales</taxon>
        <taxon>Thermoguttaceae</taxon>
        <taxon>Thermogutta</taxon>
    </lineage>
</organism>
<reference evidence="4 5" key="1">
    <citation type="journal article" name="Front. Microbiol.">
        <title>Sugar Metabolism of the First Thermophilic Planctomycete Thermogutta terrifontis: Comparative Genomic and Transcriptomic Approaches.</title>
        <authorList>
            <person name="Elcheninov A.G."/>
            <person name="Menzel P."/>
            <person name="Gudbergsdottir S.R."/>
            <person name="Slesarev A.I."/>
            <person name="Kadnikov V.V."/>
            <person name="Krogh A."/>
            <person name="Bonch-Osmolovskaya E.A."/>
            <person name="Peng X."/>
            <person name="Kublanov I.V."/>
        </authorList>
    </citation>
    <scope>NUCLEOTIDE SEQUENCE [LARGE SCALE GENOMIC DNA]</scope>
    <source>
        <strain evidence="4 5">R1</strain>
    </source>
</reference>
<dbReference type="KEGG" id="ttf:THTE_0285"/>
<dbReference type="EMBL" id="CP018477">
    <property type="protein sequence ID" value="ASV72887.1"/>
    <property type="molecule type" value="Genomic_DNA"/>
</dbReference>
<dbReference type="RefSeq" id="WP_095413678.1">
    <property type="nucleotide sequence ID" value="NZ_CP018477.1"/>
</dbReference>
<sequence>MAMIVPLPKSVRDLVRENTHLGLQLDKYVQSWNEELFSKPGDDTGKLSERVQKPTVELIARKSRTEPPGLNYAGLFARWQAVAAARGAMTFKAKTVGPLTLHLARASALENAGICLHPIYGFVYLPGTGLKGMARAFAETVWLPTQTDQKKAWQQIEDVFGWAPNPDRVKQIRDPHHPAEVRHDPSDPRTEITASSGQIVFLDAWPEKWTPLVVDILNNHHFSYYQNQEPPGDWDSPRPVYFLAVSAGHTFCFALAKRRADVPDELLQLATEWLVGALEYEGAGAKTASGYGSFKLTETPKLFSSDNIDKTWKGALAKQKRAEFTCTLELVTPAFLAGPLQKEEDCELRPATLRGMLRWWWRTMHAAHVDAATLYRMESAIWGDTNSCGAVRVTVEPLDNVKPVLFDKNKVRDENKLPAPPNKRTTQGLNYFTFGMDDMRRENGQRQRYQRYYIMPGAKWRVTMRVRPKIYEIKNDKGIVIEKWDLSVSDVLPQAQAALWLLCYYGGVGSKSRKGFGCFDVPAELSSWNLEKCKEVAAKFRKACNRSTQKGCDAPTLETMISGEELPVGWKNVWWILDRIGAAAQAFAQQYAKNAQKLALGLPRNVRGRFNLGEHVAKTNRHASPLIFHVGRQNGNYVVRCVGFPSPELPADRTRKASQNFLTQAIQTITANLKSAFSNSQGAAMQPARFPTGQPGQSPGAGARPTSAPAPSLPTLKSGDEVEVTIVEDPKGKGRLFAKHEATGLVGNIIDPNNVPDKTIGAKIHVFIHSINMKQKQIQFKAKK</sequence>
<evidence type="ECO:0000259" key="3">
    <source>
        <dbReference type="Pfam" id="PF03787"/>
    </source>
</evidence>
<dbReference type="NCBIfam" id="TIGR01894">
    <property type="entry name" value="cas_TM1795_cmr1"/>
    <property type="match status" value="1"/>
</dbReference>
<evidence type="ECO:0000313" key="4">
    <source>
        <dbReference type="EMBL" id="ASV72887.1"/>
    </source>
</evidence>
<dbReference type="InterPro" id="IPR005537">
    <property type="entry name" value="RAMP_III_fam"/>
</dbReference>
<evidence type="ECO:0000313" key="5">
    <source>
        <dbReference type="Proteomes" id="UP000215086"/>
    </source>
</evidence>
<dbReference type="InterPro" id="IPR007522">
    <property type="entry name" value="CRISPR-assoc_prot_TM1795"/>
</dbReference>
<dbReference type="PANTHER" id="PTHR39965:SF1">
    <property type="entry name" value="CRISPR SYSTEM CMR SUBUNIT CMR6"/>
    <property type="match status" value="1"/>
</dbReference>
<dbReference type="PANTHER" id="PTHR39965">
    <property type="entry name" value="CRISPR SYSTEM CMR SUBUNIT CMR6"/>
    <property type="match status" value="1"/>
</dbReference>
<feature type="region of interest" description="Disordered" evidence="2">
    <location>
        <begin position="680"/>
        <end position="718"/>
    </location>
</feature>
<dbReference type="Pfam" id="PF03787">
    <property type="entry name" value="RAMPs"/>
    <property type="match status" value="2"/>
</dbReference>
<dbReference type="GO" id="GO:0051607">
    <property type="term" value="P:defense response to virus"/>
    <property type="evidence" value="ECO:0007669"/>
    <property type="project" value="UniProtKB-KW"/>
</dbReference>
<keyword evidence="1" id="KW-0051">Antiviral defense</keyword>
<keyword evidence="5" id="KW-1185">Reference proteome</keyword>
<dbReference type="NCBIfam" id="TIGR01898">
    <property type="entry name" value="cas_TM1791_cmr6"/>
    <property type="match status" value="1"/>
</dbReference>
<protein>
    <submittedName>
        <fullName evidence="4">CRISPR-associated RAMP Cmr6</fullName>
    </submittedName>
</protein>
<gene>
    <name evidence="4" type="ORF">THTE_0285</name>
</gene>
<name>A0A286RAC4_9BACT</name>
<evidence type="ECO:0000256" key="2">
    <source>
        <dbReference type="SAM" id="MobiDB-lite"/>
    </source>
</evidence>
<dbReference type="AlphaFoldDB" id="A0A286RAC4"/>
<feature type="domain" description="CRISPR type III-associated protein" evidence="3">
    <location>
        <begin position="94"/>
        <end position="295"/>
    </location>
</feature>
<dbReference type="Proteomes" id="UP000215086">
    <property type="component" value="Chromosome"/>
</dbReference>
<proteinExistence type="predicted"/>
<accession>A0A286RAC4</accession>
<dbReference type="InterPro" id="IPR010172">
    <property type="entry name" value="CRISPR-assoc_prot_TM1791"/>
</dbReference>
<dbReference type="OrthoDB" id="287235at2"/>